<protein>
    <submittedName>
        <fullName evidence="1">Uncharacterized protein</fullName>
    </submittedName>
</protein>
<accession>A0A3G2E964</accession>
<dbReference type="AlphaFoldDB" id="A0A3G2E964"/>
<dbReference type="Proteomes" id="UP000279594">
    <property type="component" value="Chromosome"/>
</dbReference>
<reference evidence="1 2" key="1">
    <citation type="submission" date="2018-10" db="EMBL/GenBank/DDBJ databases">
        <title>Effects of UV and annual dynamics of microbial communities in freshwater RAS systems.</title>
        <authorList>
            <person name="Bekkelund A.K."/>
            <person name="Hansen B.R."/>
            <person name="Stokken H."/>
            <person name="Eriksen B.F."/>
            <person name="Kashulin N.A."/>
        </authorList>
    </citation>
    <scope>NUCLEOTIDE SEQUENCE [LARGE SCALE GENOMIC DNA]</scope>
    <source>
        <strain evidence="1 2">BHSEK</strain>
    </source>
</reference>
<keyword evidence="2" id="KW-1185">Reference proteome</keyword>
<organism evidence="1 2">
    <name type="scientific">Janthinobacterium agaricidamnosum</name>
    <dbReference type="NCBI Taxonomy" id="55508"/>
    <lineage>
        <taxon>Bacteria</taxon>
        <taxon>Pseudomonadati</taxon>
        <taxon>Pseudomonadota</taxon>
        <taxon>Betaproteobacteria</taxon>
        <taxon>Burkholderiales</taxon>
        <taxon>Oxalobacteraceae</taxon>
        <taxon>Janthinobacterium</taxon>
    </lineage>
</organism>
<proteinExistence type="predicted"/>
<sequence>MRVSVMNEAPRTIIDFLVTPIGEELKAEKVIGCTLEGQAILESCLYLHAFLPIAGNAVVGGLRYCVQNDVVFKLRNDFPDIANQPAINGKFPVWKC</sequence>
<evidence type="ECO:0000313" key="2">
    <source>
        <dbReference type="Proteomes" id="UP000279594"/>
    </source>
</evidence>
<name>A0A3G2E964_9BURK</name>
<dbReference type="EMBL" id="CP033019">
    <property type="protein sequence ID" value="AYM76637.1"/>
    <property type="molecule type" value="Genomic_DNA"/>
</dbReference>
<evidence type="ECO:0000313" key="1">
    <source>
        <dbReference type="EMBL" id="AYM76637.1"/>
    </source>
</evidence>
<gene>
    <name evidence="1" type="ORF">D9M09_13150</name>
</gene>